<keyword evidence="3" id="KW-1185">Reference proteome</keyword>
<proteinExistence type="predicted"/>
<evidence type="ECO:0008006" key="4">
    <source>
        <dbReference type="Google" id="ProtNLM"/>
    </source>
</evidence>
<reference evidence="2" key="1">
    <citation type="submission" date="2016-10" db="EMBL/GenBank/DDBJ databases">
        <authorList>
            <person name="Benchimol M."/>
            <person name="Almeida L.G."/>
            <person name="Vasconcelos A.T."/>
            <person name="Perreira-Neves A."/>
            <person name="Rosa I.A."/>
            <person name="Tasca T."/>
            <person name="Bogo M.R."/>
            <person name="de Souza W."/>
        </authorList>
    </citation>
    <scope>NUCLEOTIDE SEQUENCE [LARGE SCALE GENOMIC DNA]</scope>
    <source>
        <strain evidence="2">K</strain>
    </source>
</reference>
<organism evidence="2 3">
    <name type="scientific">Tritrichomonas foetus</name>
    <dbReference type="NCBI Taxonomy" id="1144522"/>
    <lineage>
        <taxon>Eukaryota</taxon>
        <taxon>Metamonada</taxon>
        <taxon>Parabasalia</taxon>
        <taxon>Tritrichomonadida</taxon>
        <taxon>Tritrichomonadidae</taxon>
        <taxon>Tritrichomonas</taxon>
    </lineage>
</organism>
<protein>
    <recommendedName>
        <fullName evidence="4">Transmembrane protein</fullName>
    </recommendedName>
</protein>
<comment type="caution">
    <text evidence="2">The sequence shown here is derived from an EMBL/GenBank/DDBJ whole genome shotgun (WGS) entry which is preliminary data.</text>
</comment>
<keyword evidence="1" id="KW-0812">Transmembrane</keyword>
<dbReference type="AlphaFoldDB" id="A0A1J4KLE4"/>
<name>A0A1J4KLE4_9EUKA</name>
<feature type="transmembrane region" description="Helical" evidence="1">
    <location>
        <begin position="7"/>
        <end position="34"/>
    </location>
</feature>
<accession>A0A1J4KLE4</accession>
<dbReference type="GeneID" id="94826210"/>
<evidence type="ECO:0000313" key="2">
    <source>
        <dbReference type="EMBL" id="OHT12127.1"/>
    </source>
</evidence>
<evidence type="ECO:0000313" key="3">
    <source>
        <dbReference type="Proteomes" id="UP000179807"/>
    </source>
</evidence>
<gene>
    <name evidence="2" type="ORF">TRFO_03768</name>
</gene>
<evidence type="ECO:0000256" key="1">
    <source>
        <dbReference type="SAM" id="Phobius"/>
    </source>
</evidence>
<dbReference type="Proteomes" id="UP000179807">
    <property type="component" value="Unassembled WGS sequence"/>
</dbReference>
<dbReference type="VEuPathDB" id="TrichDB:TRFO_03768"/>
<sequence>MYIQNCVIISFIFVGVYLIFTSFFLKFCFTAYYYEFRGGPPEYCLTRQDLINRINHFEFQYVLLPTIWIDEDLELSCNELPATWIPAMTRKSQNPYYSIKSFQSNQTYTFTLDTSNCESDNCPGFAFENIKLNLKGNNLNTTAFYINKNVNISIENDDFSLNVDIAKLTMFQLSLFSKFSFSQLTLEDNLEDFSLDDESNQTLPEKNYKFGNIYIENSFCEPNYLYFPVLLDTNVTFAEDYLYIEMNERSDLVIHLPIFDYSNGFYFNIQKSNINFFVQGNINYSCQFPHSFYLIQNKESKNVNISIGKGNFLSTVGIFYDDSS</sequence>
<dbReference type="RefSeq" id="XP_068365263.1">
    <property type="nucleotide sequence ID" value="XM_068491506.1"/>
</dbReference>
<keyword evidence="1" id="KW-1133">Transmembrane helix</keyword>
<dbReference type="EMBL" id="MLAK01000571">
    <property type="protein sequence ID" value="OHT12127.1"/>
    <property type="molecule type" value="Genomic_DNA"/>
</dbReference>
<keyword evidence="1" id="KW-0472">Membrane</keyword>